<keyword evidence="1" id="KW-0812">Transmembrane</keyword>
<evidence type="ECO:0000313" key="3">
    <source>
        <dbReference type="Proteomes" id="UP001595891"/>
    </source>
</evidence>
<dbReference type="Proteomes" id="UP001595891">
    <property type="component" value="Unassembled WGS sequence"/>
</dbReference>
<evidence type="ECO:0000256" key="1">
    <source>
        <dbReference type="SAM" id="Phobius"/>
    </source>
</evidence>
<name>A0ABV9E845_9ACTN</name>
<dbReference type="EMBL" id="JBHSFN010000002">
    <property type="protein sequence ID" value="MFC4585453.1"/>
    <property type="molecule type" value="Genomic_DNA"/>
</dbReference>
<dbReference type="PANTHER" id="PTHR38441:SF1">
    <property type="entry name" value="MEMBRANE PROTEIN"/>
    <property type="match status" value="1"/>
</dbReference>
<dbReference type="Pfam" id="PF04341">
    <property type="entry name" value="DUF485"/>
    <property type="match status" value="1"/>
</dbReference>
<dbReference type="InterPro" id="IPR007436">
    <property type="entry name" value="DUF485"/>
</dbReference>
<dbReference type="PANTHER" id="PTHR38441">
    <property type="entry name" value="INTEGRAL MEMBRANE PROTEIN-RELATED"/>
    <property type="match status" value="1"/>
</dbReference>
<feature type="transmembrane region" description="Helical" evidence="1">
    <location>
        <begin position="64"/>
        <end position="86"/>
    </location>
</feature>
<keyword evidence="1" id="KW-1133">Transmembrane helix</keyword>
<protein>
    <submittedName>
        <fullName evidence="2">DUF485 domain-containing protein</fullName>
    </submittedName>
</protein>
<sequence length="110" mass="12567">MATQHDESSTYEQVQASAEFQELRRRYRNWAFPVTVGFLLWYLLYVVLSGWARGFMGTKVFGNVNVALIFGILQFVSTFLIAWAYARHADKKLDPLSGKLRGEVEGTISE</sequence>
<accession>A0ABV9E845</accession>
<keyword evidence="1" id="KW-0472">Membrane</keyword>
<gene>
    <name evidence="2" type="ORF">ACFO8L_05195</name>
</gene>
<dbReference type="RefSeq" id="WP_262843040.1">
    <property type="nucleotide sequence ID" value="NZ_JANZYP010000015.1"/>
</dbReference>
<evidence type="ECO:0000313" key="2">
    <source>
        <dbReference type="EMBL" id="MFC4585453.1"/>
    </source>
</evidence>
<organism evidence="2 3">
    <name type="scientific">Sphaerisporangium corydalis</name>
    <dbReference type="NCBI Taxonomy" id="1441875"/>
    <lineage>
        <taxon>Bacteria</taxon>
        <taxon>Bacillati</taxon>
        <taxon>Actinomycetota</taxon>
        <taxon>Actinomycetes</taxon>
        <taxon>Streptosporangiales</taxon>
        <taxon>Streptosporangiaceae</taxon>
        <taxon>Sphaerisporangium</taxon>
    </lineage>
</organism>
<reference evidence="3" key="1">
    <citation type="journal article" date="2019" name="Int. J. Syst. Evol. Microbiol.">
        <title>The Global Catalogue of Microorganisms (GCM) 10K type strain sequencing project: providing services to taxonomists for standard genome sequencing and annotation.</title>
        <authorList>
            <consortium name="The Broad Institute Genomics Platform"/>
            <consortium name="The Broad Institute Genome Sequencing Center for Infectious Disease"/>
            <person name="Wu L."/>
            <person name="Ma J."/>
        </authorList>
    </citation>
    <scope>NUCLEOTIDE SEQUENCE [LARGE SCALE GENOMIC DNA]</scope>
    <source>
        <strain evidence="3">CCUG 49560</strain>
    </source>
</reference>
<feature type="transmembrane region" description="Helical" evidence="1">
    <location>
        <begin position="30"/>
        <end position="52"/>
    </location>
</feature>
<keyword evidence="3" id="KW-1185">Reference proteome</keyword>
<comment type="caution">
    <text evidence="2">The sequence shown here is derived from an EMBL/GenBank/DDBJ whole genome shotgun (WGS) entry which is preliminary data.</text>
</comment>
<proteinExistence type="predicted"/>